<evidence type="ECO:0000256" key="8">
    <source>
        <dbReference type="ARBA" id="ARBA00022759"/>
    </source>
</evidence>
<name>A0ABZ2TMT2_9BACT</name>
<organism evidence="13 14">
    <name type="scientific">Metamycoplasma faucium</name>
    <dbReference type="NCBI Taxonomy" id="56142"/>
    <lineage>
        <taxon>Bacteria</taxon>
        <taxon>Bacillati</taxon>
        <taxon>Mycoplasmatota</taxon>
        <taxon>Mycoplasmoidales</taxon>
        <taxon>Metamycoplasmataceae</taxon>
        <taxon>Metamycoplasma</taxon>
    </lineage>
</organism>
<evidence type="ECO:0000313" key="14">
    <source>
        <dbReference type="Proteomes" id="UP001622612"/>
    </source>
</evidence>
<feature type="binding site" evidence="10">
    <location>
        <position position="15"/>
    </location>
    <ligand>
        <name>a divalent metal cation</name>
        <dbReference type="ChEBI" id="CHEBI:60240"/>
    </ligand>
</feature>
<evidence type="ECO:0000256" key="3">
    <source>
        <dbReference type="ARBA" id="ARBA00004496"/>
    </source>
</evidence>
<comment type="similarity">
    <text evidence="4">Belongs to the RNase HII family. RnhC subfamily.</text>
</comment>
<evidence type="ECO:0000256" key="6">
    <source>
        <dbReference type="ARBA" id="ARBA00022722"/>
    </source>
</evidence>
<evidence type="ECO:0000256" key="10">
    <source>
        <dbReference type="PROSITE-ProRule" id="PRU01319"/>
    </source>
</evidence>
<evidence type="ECO:0000313" key="13">
    <source>
        <dbReference type="EMBL" id="WYM97143.1"/>
    </source>
</evidence>
<keyword evidence="14" id="KW-1185">Reference proteome</keyword>
<keyword evidence="8 10" id="KW-0255">Endonuclease</keyword>
<evidence type="ECO:0000256" key="4">
    <source>
        <dbReference type="ARBA" id="ARBA00008378"/>
    </source>
</evidence>
<dbReference type="RefSeq" id="WP_405311418.1">
    <property type="nucleotide sequence ID" value="NZ_CP088155.1"/>
</dbReference>
<dbReference type="InterPro" id="IPR036397">
    <property type="entry name" value="RNaseH_sf"/>
</dbReference>
<protein>
    <recommendedName>
        <fullName evidence="11">Ribonuclease</fullName>
        <ecNumber evidence="11">3.1.26.4</ecNumber>
    </recommendedName>
</protein>
<feature type="binding site" evidence="10">
    <location>
        <position position="121"/>
    </location>
    <ligand>
        <name>a divalent metal cation</name>
        <dbReference type="ChEBI" id="CHEBI:60240"/>
    </ligand>
</feature>
<comment type="subcellular location">
    <subcellularLocation>
        <location evidence="3">Cytoplasm</location>
    </subcellularLocation>
</comment>
<dbReference type="Proteomes" id="UP001622612">
    <property type="component" value="Chromosome"/>
</dbReference>
<dbReference type="PANTHER" id="PTHR10954:SF23">
    <property type="entry name" value="RIBONUCLEASE"/>
    <property type="match status" value="1"/>
</dbReference>
<evidence type="ECO:0000256" key="5">
    <source>
        <dbReference type="ARBA" id="ARBA00022490"/>
    </source>
</evidence>
<comment type="function">
    <text evidence="2 11">Endonuclease that specifically degrades the RNA of RNA-DNA hybrids.</text>
</comment>
<evidence type="ECO:0000256" key="2">
    <source>
        <dbReference type="ARBA" id="ARBA00004065"/>
    </source>
</evidence>
<dbReference type="EMBL" id="CP088155">
    <property type="protein sequence ID" value="WYM97143.1"/>
    <property type="molecule type" value="Genomic_DNA"/>
</dbReference>
<accession>A0ABZ2TMT2</accession>
<proteinExistence type="inferred from homology"/>
<dbReference type="PROSITE" id="PS51975">
    <property type="entry name" value="RNASE_H_2"/>
    <property type="match status" value="1"/>
</dbReference>
<keyword evidence="5" id="KW-0963">Cytoplasm</keyword>
<dbReference type="CDD" id="cd06590">
    <property type="entry name" value="RNase_HII_bacteria_HIII_like"/>
    <property type="match status" value="1"/>
</dbReference>
<keyword evidence="7 10" id="KW-0479">Metal-binding</keyword>
<comment type="catalytic activity">
    <reaction evidence="1 10 11">
        <text>Endonucleolytic cleavage to 5'-phosphomonoester.</text>
        <dbReference type="EC" id="3.1.26.4"/>
    </reaction>
</comment>
<dbReference type="PANTHER" id="PTHR10954">
    <property type="entry name" value="RIBONUCLEASE H2 SUBUNIT A"/>
    <property type="match status" value="1"/>
</dbReference>
<evidence type="ECO:0000256" key="7">
    <source>
        <dbReference type="ARBA" id="ARBA00022723"/>
    </source>
</evidence>
<gene>
    <name evidence="13" type="ORF">LQ356_02995</name>
</gene>
<dbReference type="Gene3D" id="3.30.420.10">
    <property type="entry name" value="Ribonuclease H-like superfamily/Ribonuclease H"/>
    <property type="match status" value="1"/>
</dbReference>
<keyword evidence="9 10" id="KW-0378">Hydrolase</keyword>
<evidence type="ECO:0000256" key="11">
    <source>
        <dbReference type="RuleBase" id="RU003515"/>
    </source>
</evidence>
<evidence type="ECO:0000259" key="12">
    <source>
        <dbReference type="PROSITE" id="PS51975"/>
    </source>
</evidence>
<dbReference type="InterPro" id="IPR024567">
    <property type="entry name" value="RNase_HII/HIII_dom"/>
</dbReference>
<sequence length="239" mass="27416">MNFDEQFNSYIGVDETGVGDYFTPVVSVACFIPKNNIDEIINLGVKDSKKLNDKKIIAIAKKLFNLVFYKKTILTQSGYNKLIESKINNNEIKTLIHANSINRLSNELNKKNNFLYSVIIDQYVLNESILEKHFNKLLSTNWINFNKPINNLELKTKAEDIALPVACASIIARYLLLDEMEKQNKKYNFIFPLGTNKKIIDSGVELLSKIGIPEFKSLCKFSFKTSQEILDKFQNNSKE</sequence>
<keyword evidence="6 10" id="KW-0540">Nuclease</keyword>
<dbReference type="Pfam" id="PF01351">
    <property type="entry name" value="RNase_HII"/>
    <property type="match status" value="1"/>
</dbReference>
<evidence type="ECO:0000256" key="9">
    <source>
        <dbReference type="ARBA" id="ARBA00022801"/>
    </source>
</evidence>
<dbReference type="InterPro" id="IPR001352">
    <property type="entry name" value="RNase_HII/HIII"/>
</dbReference>
<comment type="cofactor">
    <cofactor evidence="10">
        <name>Mn(2+)</name>
        <dbReference type="ChEBI" id="CHEBI:29035"/>
    </cofactor>
    <cofactor evidence="10">
        <name>Mg(2+)</name>
        <dbReference type="ChEBI" id="CHEBI:18420"/>
    </cofactor>
    <text evidence="10">Manganese or magnesium. Binds 1 divalent metal ion per monomer in the absence of substrate. May bind a second metal ion after substrate binding.</text>
</comment>
<reference evidence="13" key="1">
    <citation type="submission" date="2021-11" db="EMBL/GenBank/DDBJ databases">
        <title>The first genome sequence of unculturable Mycoplasma faucium obtained by de novo assembly of metagenomic reads.</title>
        <authorList>
            <person name="Sabat A.J."/>
            <person name="Bathoorn E."/>
            <person name="Akkerboom V."/>
            <person name="Friedrich A.W."/>
        </authorList>
    </citation>
    <scope>NUCLEOTIDE SEQUENCE [LARGE SCALE GENOMIC DNA]</scope>
    <source>
        <strain evidence="13">UMCG-MFM1</strain>
    </source>
</reference>
<dbReference type="SUPFAM" id="SSF53098">
    <property type="entry name" value="Ribonuclease H-like"/>
    <property type="match status" value="1"/>
</dbReference>
<dbReference type="InterPro" id="IPR012337">
    <property type="entry name" value="RNaseH-like_sf"/>
</dbReference>
<feature type="binding site" evidence="10">
    <location>
        <position position="14"/>
    </location>
    <ligand>
        <name>a divalent metal cation</name>
        <dbReference type="ChEBI" id="CHEBI:60240"/>
    </ligand>
</feature>
<evidence type="ECO:0000256" key="1">
    <source>
        <dbReference type="ARBA" id="ARBA00000077"/>
    </source>
</evidence>
<dbReference type="EC" id="3.1.26.4" evidence="11"/>
<feature type="domain" description="RNase H type-2" evidence="12">
    <location>
        <begin position="8"/>
        <end position="235"/>
    </location>
</feature>